<feature type="compositionally biased region" description="Basic and acidic residues" evidence="1">
    <location>
        <begin position="250"/>
        <end position="259"/>
    </location>
</feature>
<feature type="region of interest" description="Disordered" evidence="1">
    <location>
        <begin position="94"/>
        <end position="192"/>
    </location>
</feature>
<evidence type="ECO:0000256" key="1">
    <source>
        <dbReference type="SAM" id="MobiDB-lite"/>
    </source>
</evidence>
<evidence type="ECO:0000313" key="2">
    <source>
        <dbReference type="EMBL" id="MCV2873815.1"/>
    </source>
</evidence>
<gene>
    <name evidence="2" type="ORF">OEZ71_16065</name>
</gene>
<keyword evidence="3" id="KW-1185">Reference proteome</keyword>
<feature type="region of interest" description="Disordered" evidence="1">
    <location>
        <begin position="250"/>
        <end position="277"/>
    </location>
</feature>
<feature type="compositionally biased region" description="Basic and acidic residues" evidence="1">
    <location>
        <begin position="131"/>
        <end position="153"/>
    </location>
</feature>
<dbReference type="Proteomes" id="UP001652564">
    <property type="component" value="Unassembled WGS sequence"/>
</dbReference>
<accession>A0ABT2ZRN1</accession>
<proteinExistence type="predicted"/>
<sequence length="330" mass="35641">MSEPLANLEIQDVLSSIRRLISEDKREVGRPNATGLDSIEAKAVDSQSDNKLILTSAQRIDRGVSAPEVAAEGRSGVTLEDTIAELEAAVAGIGDDFEPDGSEVAHARAGASDDELERAFEDGFEVDIGDDTDRSEHAPQSKHAVEDAERESVSEDEQDDEVSGEMSAPVETSETVDAEHHEPIAGDLDETRAEPTYTVAFVEGENISDPSPLPQSVERSAAVGTTGRRIRRRLNLTAQDMVTDTAPWDRADAPERSAESGETAEVGTAAPGIGDEIAGVEGLDADALRDLITEIIRQEFKGPMGERMTRNIRMLVRREVNRALESRNAR</sequence>
<evidence type="ECO:0000313" key="3">
    <source>
        <dbReference type="Proteomes" id="UP001652564"/>
    </source>
</evidence>
<comment type="caution">
    <text evidence="2">The sequence shown here is derived from an EMBL/GenBank/DDBJ whole genome shotgun (WGS) entry which is preliminary data.</text>
</comment>
<feature type="compositionally biased region" description="Acidic residues" evidence="1">
    <location>
        <begin position="112"/>
        <end position="130"/>
    </location>
</feature>
<dbReference type="RefSeq" id="WP_263741045.1">
    <property type="nucleotide sequence ID" value="NZ_JAOWKZ010000004.1"/>
</dbReference>
<reference evidence="2 3" key="1">
    <citation type="submission" date="2022-10" db="EMBL/GenBank/DDBJ databases">
        <title>Defluviimonas sp. nov., isolated from ocean surface sediments.</title>
        <authorList>
            <person name="He W."/>
            <person name="Wang L."/>
            <person name="Zhang D.-F."/>
        </authorList>
    </citation>
    <scope>NUCLEOTIDE SEQUENCE [LARGE SCALE GENOMIC DNA]</scope>
    <source>
        <strain evidence="2 3">WL0050</strain>
    </source>
</reference>
<dbReference type="EMBL" id="JAOWKZ010000004">
    <property type="protein sequence ID" value="MCV2873815.1"/>
    <property type="molecule type" value="Genomic_DNA"/>
</dbReference>
<feature type="compositionally biased region" description="Acidic residues" evidence="1">
    <location>
        <begin position="154"/>
        <end position="163"/>
    </location>
</feature>
<name>A0ABT2ZRN1_9RHOB</name>
<organism evidence="2 3">
    <name type="scientific">Albidovulum litorale</name>
    <dbReference type="NCBI Taxonomy" id="2984134"/>
    <lineage>
        <taxon>Bacteria</taxon>
        <taxon>Pseudomonadati</taxon>
        <taxon>Pseudomonadota</taxon>
        <taxon>Alphaproteobacteria</taxon>
        <taxon>Rhodobacterales</taxon>
        <taxon>Paracoccaceae</taxon>
        <taxon>Albidovulum</taxon>
    </lineage>
</organism>
<feature type="compositionally biased region" description="Basic and acidic residues" evidence="1">
    <location>
        <begin position="177"/>
        <end position="192"/>
    </location>
</feature>
<evidence type="ECO:0008006" key="4">
    <source>
        <dbReference type="Google" id="ProtNLM"/>
    </source>
</evidence>
<protein>
    <recommendedName>
        <fullName evidence="4">Glycerol-3-phosphate dehydrogenase</fullName>
    </recommendedName>
</protein>